<proteinExistence type="predicted"/>
<dbReference type="EMBL" id="ANIZ01000243">
    <property type="protein sequence ID" value="ETI55833.1"/>
    <property type="molecule type" value="Genomic_DNA"/>
</dbReference>
<name>V9FYH4_PHYNI</name>
<accession>V9FYH4</accession>
<gene>
    <name evidence="1" type="ORF">F443_01536</name>
</gene>
<dbReference type="HOGENOM" id="CLU_2836803_0_0_1"/>
<sequence length="66" mass="7359">MARNAPIVLVVPGLPRYHIGPYITASFNVFNVMQTRRLGCGDLQNNRYPWGRKASESELVAGADNR</sequence>
<keyword evidence="2" id="KW-1185">Reference proteome</keyword>
<organism evidence="1 2">
    <name type="scientific">Phytophthora nicotianae P1569</name>
    <dbReference type="NCBI Taxonomy" id="1317065"/>
    <lineage>
        <taxon>Eukaryota</taxon>
        <taxon>Sar</taxon>
        <taxon>Stramenopiles</taxon>
        <taxon>Oomycota</taxon>
        <taxon>Peronosporomycetes</taxon>
        <taxon>Peronosporales</taxon>
        <taxon>Peronosporaceae</taxon>
        <taxon>Phytophthora</taxon>
    </lineage>
</organism>
<dbReference type="AlphaFoldDB" id="V9FYH4"/>
<comment type="caution">
    <text evidence="1">The sequence shown here is derived from an EMBL/GenBank/DDBJ whole genome shotgun (WGS) entry which is preliminary data.</text>
</comment>
<evidence type="ECO:0000313" key="2">
    <source>
        <dbReference type="Proteomes" id="UP000018721"/>
    </source>
</evidence>
<dbReference type="Proteomes" id="UP000018721">
    <property type="component" value="Unassembled WGS sequence"/>
</dbReference>
<reference evidence="1 2" key="1">
    <citation type="submission" date="2013-11" db="EMBL/GenBank/DDBJ databases">
        <title>The Genome Sequence of Phytophthora parasitica P1569.</title>
        <authorList>
            <consortium name="The Broad Institute Genomics Platform"/>
            <person name="Russ C."/>
            <person name="Tyler B."/>
            <person name="Panabieres F."/>
            <person name="Shan W."/>
            <person name="Tripathy S."/>
            <person name="Grunwald N."/>
            <person name="Machado M."/>
            <person name="Johnson C.S."/>
            <person name="Arredondo F."/>
            <person name="Hong C."/>
            <person name="Coffey M."/>
            <person name="Young S.K."/>
            <person name="Zeng Q."/>
            <person name="Gargeya S."/>
            <person name="Fitzgerald M."/>
            <person name="Abouelleil A."/>
            <person name="Alvarado L."/>
            <person name="Chapman S.B."/>
            <person name="Gainer-Dewar J."/>
            <person name="Goldberg J."/>
            <person name="Griggs A."/>
            <person name="Gujja S."/>
            <person name="Hansen M."/>
            <person name="Howarth C."/>
            <person name="Imamovic A."/>
            <person name="Ireland A."/>
            <person name="Larimer J."/>
            <person name="McCowan C."/>
            <person name="Murphy C."/>
            <person name="Pearson M."/>
            <person name="Poon T.W."/>
            <person name="Priest M."/>
            <person name="Roberts A."/>
            <person name="Saif S."/>
            <person name="Shea T."/>
            <person name="Sykes S."/>
            <person name="Wortman J."/>
            <person name="Nusbaum C."/>
            <person name="Birren B."/>
        </authorList>
    </citation>
    <scope>NUCLEOTIDE SEQUENCE [LARGE SCALE GENOMIC DNA]</scope>
    <source>
        <strain evidence="1 2">P1569</strain>
    </source>
</reference>
<evidence type="ECO:0000313" key="1">
    <source>
        <dbReference type="EMBL" id="ETI55833.1"/>
    </source>
</evidence>
<protein>
    <submittedName>
        <fullName evidence="1">Uncharacterized protein</fullName>
    </submittedName>
</protein>